<accession>A0AAD2G9J4</accession>
<dbReference type="InterPro" id="IPR018170">
    <property type="entry name" value="Aldo/ket_reductase_CS"/>
</dbReference>
<proteinExistence type="predicted"/>
<dbReference type="GO" id="GO:0016491">
    <property type="term" value="F:oxidoreductase activity"/>
    <property type="evidence" value="ECO:0007669"/>
    <property type="project" value="InterPro"/>
</dbReference>
<dbReference type="PROSITE" id="PS00062">
    <property type="entry name" value="ALDOKETO_REDUCTASE_2"/>
    <property type="match status" value="1"/>
</dbReference>
<dbReference type="InterPro" id="IPR020471">
    <property type="entry name" value="AKR"/>
</dbReference>
<evidence type="ECO:0000259" key="2">
    <source>
        <dbReference type="Pfam" id="PF00248"/>
    </source>
</evidence>
<dbReference type="PANTHER" id="PTHR43827">
    <property type="entry name" value="2,5-DIKETO-D-GLUCONIC ACID REDUCTASE"/>
    <property type="match status" value="1"/>
</dbReference>
<keyword evidence="4" id="KW-1185">Reference proteome</keyword>
<dbReference type="Pfam" id="PF00248">
    <property type="entry name" value="Aldo_ket_red"/>
    <property type="match status" value="1"/>
</dbReference>
<evidence type="ECO:0000313" key="4">
    <source>
        <dbReference type="Proteomes" id="UP001295423"/>
    </source>
</evidence>
<feature type="domain" description="NADP-dependent oxidoreductase" evidence="2">
    <location>
        <begin position="108"/>
        <end position="360"/>
    </location>
</feature>
<evidence type="ECO:0000256" key="1">
    <source>
        <dbReference type="SAM" id="Phobius"/>
    </source>
</evidence>
<dbReference type="InterPro" id="IPR023210">
    <property type="entry name" value="NADP_OxRdtase_dom"/>
</dbReference>
<dbReference type="Proteomes" id="UP001295423">
    <property type="component" value="Unassembled WGS sequence"/>
</dbReference>
<dbReference type="PRINTS" id="PR00069">
    <property type="entry name" value="ALDKETRDTASE"/>
</dbReference>
<dbReference type="CDD" id="cd19071">
    <property type="entry name" value="AKR_AKR1-5-like"/>
    <property type="match status" value="1"/>
</dbReference>
<dbReference type="AlphaFoldDB" id="A0AAD2G9J4"/>
<gene>
    <name evidence="3" type="ORF">CYCCA115_LOCUS22275</name>
</gene>
<dbReference type="Gene3D" id="3.20.20.100">
    <property type="entry name" value="NADP-dependent oxidoreductase domain"/>
    <property type="match status" value="1"/>
</dbReference>
<feature type="transmembrane region" description="Helical" evidence="1">
    <location>
        <begin position="12"/>
        <end position="40"/>
    </location>
</feature>
<keyword evidence="1" id="KW-1133">Transmembrane helix</keyword>
<reference evidence="3" key="1">
    <citation type="submission" date="2023-08" db="EMBL/GenBank/DDBJ databases">
        <authorList>
            <person name="Audoor S."/>
            <person name="Bilcke G."/>
        </authorList>
    </citation>
    <scope>NUCLEOTIDE SEQUENCE</scope>
</reference>
<evidence type="ECO:0000313" key="3">
    <source>
        <dbReference type="EMBL" id="CAJ1966692.1"/>
    </source>
</evidence>
<comment type="caution">
    <text evidence="3">The sequence shown here is derived from an EMBL/GenBank/DDBJ whole genome shotgun (WGS) entry which is preliminary data.</text>
</comment>
<sequence>MGIASIVFGRIVPVLVLLVAIFLGWFATVPMAPGIFFAIMGPAFEKKLPPVLFGHGKMKGTPPVPDDMMPEPRPANEMFQILPSGDKMPSSGIGMCCRGTAYDDVLVRRSVLWYLLLGGRHIDGAHVYLNHKAIGLGIKDAIERGVPREEIFFTTKIFPNFYGYNSTLETVPKWLDETGLEYIDMVLMHAPDLPLARSECKKAGISNKQCRQDTWKALSELKEKGIMRNIGVSNFLPEQMKELQDLNLEPIANNQFQWNAFVPGEQQTIFDYCVENNISITGYYSLGGSLQKAQASTVETLQLLAEKYEVSVSKLMLRWSIQRGTAVIPGTGNPKHMKENLQVYELEISSEDIQAINELRDSEIASKFMYIDPKNWGE</sequence>
<dbReference type="InterPro" id="IPR036812">
    <property type="entry name" value="NAD(P)_OxRdtase_dom_sf"/>
</dbReference>
<name>A0AAD2G9J4_9STRA</name>
<keyword evidence="1" id="KW-0472">Membrane</keyword>
<keyword evidence="1" id="KW-0812">Transmembrane</keyword>
<dbReference type="SUPFAM" id="SSF51430">
    <property type="entry name" value="NAD(P)-linked oxidoreductase"/>
    <property type="match status" value="1"/>
</dbReference>
<dbReference type="EMBL" id="CAKOGP040002313">
    <property type="protein sequence ID" value="CAJ1966692.1"/>
    <property type="molecule type" value="Genomic_DNA"/>
</dbReference>
<protein>
    <recommendedName>
        <fullName evidence="2">NADP-dependent oxidoreductase domain-containing protein</fullName>
    </recommendedName>
</protein>
<dbReference type="PANTHER" id="PTHR43827:SF8">
    <property type="entry name" value="ALDO_KETO REDUCTASE FAMILY PROTEIN"/>
    <property type="match status" value="1"/>
</dbReference>
<organism evidence="3 4">
    <name type="scientific">Cylindrotheca closterium</name>
    <dbReference type="NCBI Taxonomy" id="2856"/>
    <lineage>
        <taxon>Eukaryota</taxon>
        <taxon>Sar</taxon>
        <taxon>Stramenopiles</taxon>
        <taxon>Ochrophyta</taxon>
        <taxon>Bacillariophyta</taxon>
        <taxon>Bacillariophyceae</taxon>
        <taxon>Bacillariophycidae</taxon>
        <taxon>Bacillariales</taxon>
        <taxon>Bacillariaceae</taxon>
        <taxon>Cylindrotheca</taxon>
    </lineage>
</organism>